<dbReference type="PROSITE" id="PS50017">
    <property type="entry name" value="DEATH_DOMAIN"/>
    <property type="match status" value="1"/>
</dbReference>
<feature type="domain" description="Death" evidence="2">
    <location>
        <begin position="264"/>
        <end position="342"/>
    </location>
</feature>
<gene>
    <name evidence="3" type="ORF">NEMVEDRAFT_v1g203589</name>
</gene>
<dbReference type="SUPFAM" id="SSF50494">
    <property type="entry name" value="Trypsin-like serine proteases"/>
    <property type="match status" value="1"/>
</dbReference>
<reference evidence="3 4" key="1">
    <citation type="journal article" date="2007" name="Science">
        <title>Sea anemone genome reveals ancestral eumetazoan gene repertoire and genomic organization.</title>
        <authorList>
            <person name="Putnam N.H."/>
            <person name="Srivastava M."/>
            <person name="Hellsten U."/>
            <person name="Dirks B."/>
            <person name="Chapman J."/>
            <person name="Salamov A."/>
            <person name="Terry A."/>
            <person name="Shapiro H."/>
            <person name="Lindquist E."/>
            <person name="Kapitonov V.V."/>
            <person name="Jurka J."/>
            <person name="Genikhovich G."/>
            <person name="Grigoriev I.V."/>
            <person name="Lucas S.M."/>
            <person name="Steele R.E."/>
            <person name="Finnerty J.R."/>
            <person name="Technau U."/>
            <person name="Martindale M.Q."/>
            <person name="Rokhsar D.S."/>
        </authorList>
    </citation>
    <scope>NUCLEOTIDE SEQUENCE [LARGE SCALE GENOMIC DNA]</scope>
    <source>
        <strain evidence="4">CH2 X CH6</strain>
    </source>
</reference>
<dbReference type="InterPro" id="IPR043504">
    <property type="entry name" value="Peptidase_S1_PA_chymotrypsin"/>
</dbReference>
<dbReference type="OrthoDB" id="100767at2759"/>
<name>A7RXF8_NEMVE</name>
<evidence type="ECO:0000313" key="4">
    <source>
        <dbReference type="Proteomes" id="UP000001593"/>
    </source>
</evidence>
<evidence type="ECO:0000313" key="3">
    <source>
        <dbReference type="EMBL" id="EDO43838.1"/>
    </source>
</evidence>
<keyword evidence="4" id="KW-1185">Reference proteome</keyword>
<dbReference type="EMBL" id="DS469550">
    <property type="protein sequence ID" value="EDO43838.1"/>
    <property type="molecule type" value="Genomic_DNA"/>
</dbReference>
<proteinExistence type="predicted"/>
<dbReference type="CDD" id="cd01670">
    <property type="entry name" value="Death"/>
    <property type="match status" value="1"/>
</dbReference>
<dbReference type="InterPro" id="IPR000488">
    <property type="entry name" value="Death_dom"/>
</dbReference>
<dbReference type="SUPFAM" id="SSF47986">
    <property type="entry name" value="DEATH domain"/>
    <property type="match status" value="1"/>
</dbReference>
<feature type="region of interest" description="Disordered" evidence="1">
    <location>
        <begin position="233"/>
        <end position="264"/>
    </location>
</feature>
<dbReference type="OMA" id="RPKEFSH"/>
<dbReference type="Proteomes" id="UP000001593">
    <property type="component" value="Unassembled WGS sequence"/>
</dbReference>
<dbReference type="Pfam" id="PF00531">
    <property type="entry name" value="Death"/>
    <property type="match status" value="1"/>
</dbReference>
<protein>
    <recommendedName>
        <fullName evidence="2">Death domain-containing protein</fullName>
    </recommendedName>
</protein>
<dbReference type="Pfam" id="PF13365">
    <property type="entry name" value="Trypsin_2"/>
    <property type="match status" value="1"/>
</dbReference>
<evidence type="ECO:0000259" key="2">
    <source>
        <dbReference type="PROSITE" id="PS50017"/>
    </source>
</evidence>
<dbReference type="InterPro" id="IPR011029">
    <property type="entry name" value="DEATH-like_dom_sf"/>
</dbReference>
<dbReference type="InterPro" id="IPR009003">
    <property type="entry name" value="Peptidase_S1_PA"/>
</dbReference>
<dbReference type="GO" id="GO:0007165">
    <property type="term" value="P:signal transduction"/>
    <property type="evidence" value="ECO:0007669"/>
    <property type="project" value="InterPro"/>
</dbReference>
<dbReference type="Gene3D" id="2.40.10.10">
    <property type="entry name" value="Trypsin-like serine proteases"/>
    <property type="match status" value="2"/>
</dbReference>
<dbReference type="InParanoid" id="A7RXF8"/>
<sequence>MEKSEVLISEGNGLMSVKHLEESLKAVCFIQAVIRDNVTKKERLRRGSGFYASVNVMGIQHFGIFTNNHVIEADHEAQMAEAIFGYNSNGEGRSVRLDPQIIFRTNKDLDYTFIGVNKSDLDSLAIIPIRFLPEPVTVRQGDEVFIFQHPKGRPKEFSHEKILHIERPFVYYRADTETGSSGSPVLWKLKLLAVHQKGSDELNYNKGTLCSEIISHLNNGKYTQPQMVMLSDSQDREIDEEDLPSPAKRQRMQQGNQYLPGSPSEEELDSLAKEIVKDWKHLGRKLKVPNCTIEEISRDHVHYQGMREKGFQMLVSWKDSELFSYETLGIALKAMDKHQLARKYCMMKK</sequence>
<dbReference type="KEGG" id="nve:5515721"/>
<dbReference type="AlphaFoldDB" id="A7RXF8"/>
<evidence type="ECO:0000256" key="1">
    <source>
        <dbReference type="SAM" id="MobiDB-lite"/>
    </source>
</evidence>
<dbReference type="HOGENOM" id="CLU_795257_0_0_1"/>
<accession>A7RXF8</accession>
<dbReference type="Gene3D" id="1.10.533.10">
    <property type="entry name" value="Death Domain, Fas"/>
    <property type="match status" value="1"/>
</dbReference>
<organism evidence="3 4">
    <name type="scientific">Nematostella vectensis</name>
    <name type="common">Starlet sea anemone</name>
    <dbReference type="NCBI Taxonomy" id="45351"/>
    <lineage>
        <taxon>Eukaryota</taxon>
        <taxon>Metazoa</taxon>
        <taxon>Cnidaria</taxon>
        <taxon>Anthozoa</taxon>
        <taxon>Hexacorallia</taxon>
        <taxon>Actiniaria</taxon>
        <taxon>Edwardsiidae</taxon>
        <taxon>Nematostella</taxon>
    </lineage>
</organism>